<feature type="region of interest" description="Disordered" evidence="1">
    <location>
        <begin position="1"/>
        <end position="29"/>
    </location>
</feature>
<dbReference type="PROSITE" id="PS51318">
    <property type="entry name" value="TAT"/>
    <property type="match status" value="1"/>
</dbReference>
<accession>A0A0U5D1I7</accession>
<feature type="compositionally biased region" description="Basic and acidic residues" evidence="1">
    <location>
        <begin position="1"/>
        <end position="16"/>
    </location>
</feature>
<evidence type="ECO:0000313" key="2">
    <source>
        <dbReference type="EMBL" id="CQH63322.1"/>
    </source>
</evidence>
<dbReference type="EMBL" id="LN831303">
    <property type="protein sequence ID" value="CQH63322.1"/>
    <property type="molecule type" value="Genomic_DNA"/>
</dbReference>
<evidence type="ECO:0000313" key="3">
    <source>
        <dbReference type="Proteomes" id="UP000066737"/>
    </source>
</evidence>
<dbReference type="PANTHER" id="PTHR41247:SF1">
    <property type="entry name" value="HTH-TYPE TRANSCRIPTIONAL REPRESSOR YCNK"/>
    <property type="match status" value="1"/>
</dbReference>
<dbReference type="PANTHER" id="PTHR41247">
    <property type="entry name" value="HTH-TYPE TRANSCRIPTIONAL REPRESSOR YCNK"/>
    <property type="match status" value="1"/>
</dbReference>
<dbReference type="SUPFAM" id="SSF160387">
    <property type="entry name" value="NosL/MerB-like"/>
    <property type="match status" value="1"/>
</dbReference>
<dbReference type="KEGG" id="hhb:Hhub_4043"/>
<evidence type="ECO:0000256" key="1">
    <source>
        <dbReference type="SAM" id="MobiDB-lite"/>
    </source>
</evidence>
<dbReference type="NCBIfam" id="TIGR01409">
    <property type="entry name" value="TAT_signal_seq"/>
    <property type="match status" value="1"/>
</dbReference>
<name>A0A0U5D1I7_9EURY</name>
<geneLocation type="plasmid" evidence="3">
    <name>pSTJ001</name>
</geneLocation>
<dbReference type="OrthoDB" id="162738at2157"/>
<reference evidence="3" key="1">
    <citation type="journal article" date="2016" name="Environ. Microbiol.">
        <title>The complete genome of a viable archaeum isolated from 123-million-year-old rock salt.</title>
        <authorList>
            <person name="Jaakkola S.T."/>
            <person name="Pfeiffer F."/>
            <person name="Ravantti J.J."/>
            <person name="Guo Q."/>
            <person name="Liu Y."/>
            <person name="Chen X."/>
            <person name="Ma H."/>
            <person name="Yang C."/>
            <person name="Oksanen H.M."/>
            <person name="Bamford D.H."/>
        </authorList>
    </citation>
    <scope>NUCLEOTIDE SEQUENCE</scope>
    <source>
        <strain evidence="3">JI20-1</strain>
        <plasmid evidence="3">Plasmid pSTJ001</plasmid>
    </source>
</reference>
<proteinExistence type="predicted"/>
<dbReference type="RefSeq" id="WP_082687264.1">
    <property type="nucleotide sequence ID" value="NZ_CEML01000003.1"/>
</dbReference>
<dbReference type="InterPro" id="IPR006311">
    <property type="entry name" value="TAT_signal"/>
</dbReference>
<dbReference type="Pfam" id="PF05573">
    <property type="entry name" value="NosL"/>
    <property type="match status" value="1"/>
</dbReference>
<organism evidence="2 3">
    <name type="scientific">Halobacterium hubeiense</name>
    <dbReference type="NCBI Taxonomy" id="1407499"/>
    <lineage>
        <taxon>Archaea</taxon>
        <taxon>Methanobacteriati</taxon>
        <taxon>Methanobacteriota</taxon>
        <taxon>Stenosarchaea group</taxon>
        <taxon>Halobacteria</taxon>
        <taxon>Halobacteriales</taxon>
        <taxon>Halobacteriaceae</taxon>
        <taxon>Halobacterium</taxon>
    </lineage>
</organism>
<protein>
    <submittedName>
        <fullName evidence="2">NosL family protein</fullName>
    </submittedName>
</protein>
<dbReference type="Gene3D" id="3.30.70.2050">
    <property type="match status" value="1"/>
</dbReference>
<sequence>MAPHSSDERPSTHESHAQTPTPAGGLPVTRRQFVGGATTAVAAGLAGCLGGGGTDDAPAPVTIPDGATCDVCGMAITQQPGPTAEIFYANARPSDHENPARFDSVWEAFQFDFRHDWTRTAFYVTDYSAVDYDVRTDGDQQLLSTHYERAAFVDATAATYVVGSAVVGAMGKDLVGFAERADAERFRDEYGGDLATFDDVTPDLVSSLGA</sequence>
<dbReference type="InterPro" id="IPR008719">
    <property type="entry name" value="N2O_reductase_NosL"/>
</dbReference>
<gene>
    <name evidence="2" type="primary">nosL</name>
    <name evidence="2" type="ORF">HHUB_4043</name>
</gene>
<dbReference type="AlphaFoldDB" id="A0A0U5D1I7"/>
<keyword evidence="3" id="KW-1185">Reference proteome</keyword>
<dbReference type="InterPro" id="IPR019546">
    <property type="entry name" value="TAT_signal_bac_arc"/>
</dbReference>
<dbReference type="Proteomes" id="UP000066737">
    <property type="component" value="Plasmid pSTJ001"/>
</dbReference>
<dbReference type="GeneID" id="26660394"/>